<organism evidence="4 5">
    <name type="scientific">Nonomuraea glycinis</name>
    <dbReference type="NCBI Taxonomy" id="2047744"/>
    <lineage>
        <taxon>Bacteria</taxon>
        <taxon>Bacillati</taxon>
        <taxon>Actinomycetota</taxon>
        <taxon>Actinomycetes</taxon>
        <taxon>Streptosporangiales</taxon>
        <taxon>Streptosporangiaceae</taxon>
        <taxon>Nonomuraea</taxon>
    </lineage>
</organism>
<keyword evidence="5" id="KW-1185">Reference proteome</keyword>
<protein>
    <recommendedName>
        <fullName evidence="3">Protein OrfX2/OrfX3/P47 domain-containing protein</fullName>
    </recommendedName>
</protein>
<dbReference type="Pfam" id="PF06597">
    <property type="entry name" value="Clostridium_P47"/>
    <property type="match status" value="1"/>
</dbReference>
<accession>A0A918E4F1</accession>
<comment type="similarity">
    <text evidence="2">Belongs to the TULIP P47 family.</text>
</comment>
<gene>
    <name evidence="4" type="ORF">GCM10012278_18930</name>
</gene>
<name>A0A918E4F1_9ACTN</name>
<dbReference type="RefSeq" id="WP_189138065.1">
    <property type="nucleotide sequence ID" value="NZ_BMNK01000002.1"/>
</dbReference>
<evidence type="ECO:0000313" key="5">
    <source>
        <dbReference type="Proteomes" id="UP000660745"/>
    </source>
</evidence>
<dbReference type="Proteomes" id="UP000660745">
    <property type="component" value="Unassembled WGS sequence"/>
</dbReference>
<reference evidence="4" key="2">
    <citation type="submission" date="2020-09" db="EMBL/GenBank/DDBJ databases">
        <authorList>
            <person name="Sun Q."/>
            <person name="Zhou Y."/>
        </authorList>
    </citation>
    <scope>NUCLEOTIDE SEQUENCE</scope>
    <source>
        <strain evidence="4">CGMCC 4.7430</strain>
    </source>
</reference>
<evidence type="ECO:0000256" key="1">
    <source>
        <dbReference type="ARBA" id="ARBA00023026"/>
    </source>
</evidence>
<feature type="domain" description="Protein OrfX2/OrfX3/P47" evidence="3">
    <location>
        <begin position="3"/>
        <end position="294"/>
    </location>
</feature>
<proteinExistence type="inferred from homology"/>
<dbReference type="InterPro" id="IPR010567">
    <property type="entry name" value="OrfX2/OrfX3/P47"/>
</dbReference>
<dbReference type="EMBL" id="BMNK01000002">
    <property type="protein sequence ID" value="GGP04210.1"/>
    <property type="molecule type" value="Genomic_DNA"/>
</dbReference>
<evidence type="ECO:0000259" key="3">
    <source>
        <dbReference type="Pfam" id="PF06597"/>
    </source>
</evidence>
<reference evidence="4" key="1">
    <citation type="journal article" date="2014" name="Int. J. Syst. Evol. Microbiol.">
        <title>Complete genome sequence of Corynebacterium casei LMG S-19264T (=DSM 44701T), isolated from a smear-ripened cheese.</title>
        <authorList>
            <consortium name="US DOE Joint Genome Institute (JGI-PGF)"/>
            <person name="Walter F."/>
            <person name="Albersmeier A."/>
            <person name="Kalinowski J."/>
            <person name="Ruckert C."/>
        </authorList>
    </citation>
    <scope>NUCLEOTIDE SEQUENCE</scope>
    <source>
        <strain evidence="4">CGMCC 4.7430</strain>
    </source>
</reference>
<comment type="caution">
    <text evidence="4">The sequence shown here is derived from an EMBL/GenBank/DDBJ whole genome shotgun (WGS) entry which is preliminary data.</text>
</comment>
<keyword evidence="1" id="KW-0843">Virulence</keyword>
<evidence type="ECO:0000256" key="2">
    <source>
        <dbReference type="ARBA" id="ARBA00035010"/>
    </source>
</evidence>
<sequence>MKTYGYDYVFALTVDMVNAILNSNLKNVDQSIDYSAVDPDSGSTITLNAQLAPWQMVGGQNSLINLNIPIAQGSLSMAGGAITGTYDLGGVTPEMQITLGWVGTGDQAVARGSGDETHLTFNPDPSSDQNNPGYVATLQVHDPEGRLDAMATGILSEFMTEALFANRDKVAYIFATVNPAPADLASWLSPGEWQYFVSQGSDGTGVLCFLCMLTDGAAFPSQPSFDPSALQPAANSVVLISQPAFFENVVLPAVQSTFPSGKFQLTSADDRASIASAGDFDVSTVTVDSYTLSPSPSGDGLATSSSGGGPLTFLFGLADLPDAGYTWSLTTVNPLSYDGTDITFAVDPHPTEQQDSTIPWYDWVLLVVLGITDAAGLADAIYECVEKYGDQAQNVGMSTIDNDLQAATGGAVMNLGQVIAWTENGQNLTPSAVGMSESVFIAGNLTISST</sequence>
<evidence type="ECO:0000313" key="4">
    <source>
        <dbReference type="EMBL" id="GGP04210.1"/>
    </source>
</evidence>
<dbReference type="AlphaFoldDB" id="A0A918E4F1"/>